<dbReference type="PANTHER" id="PTHR23531:SF1">
    <property type="entry name" value="QUINOLENE RESISTANCE PROTEIN NORA"/>
    <property type="match status" value="1"/>
</dbReference>
<feature type="transmembrane region" description="Helical" evidence="4">
    <location>
        <begin position="101"/>
        <end position="124"/>
    </location>
</feature>
<dbReference type="EMBL" id="JAAAXX010000002">
    <property type="protein sequence ID" value="KAF2390935.1"/>
    <property type="molecule type" value="Genomic_DNA"/>
</dbReference>
<evidence type="ECO:0000259" key="5">
    <source>
        <dbReference type="PROSITE" id="PS50850"/>
    </source>
</evidence>
<keyword evidence="2 4" id="KW-1133">Transmembrane helix</keyword>
<feature type="transmembrane region" description="Helical" evidence="4">
    <location>
        <begin position="78"/>
        <end position="95"/>
    </location>
</feature>
<evidence type="ECO:0000313" key="6">
    <source>
        <dbReference type="EMBL" id="KAF2390935.1"/>
    </source>
</evidence>
<dbReference type="InterPro" id="IPR020846">
    <property type="entry name" value="MFS_dom"/>
</dbReference>
<evidence type="ECO:0000256" key="4">
    <source>
        <dbReference type="SAM" id="Phobius"/>
    </source>
</evidence>
<feature type="transmembrane region" description="Helical" evidence="4">
    <location>
        <begin position="303"/>
        <end position="325"/>
    </location>
</feature>
<dbReference type="SUPFAM" id="SSF103473">
    <property type="entry name" value="MFS general substrate transporter"/>
    <property type="match status" value="1"/>
</dbReference>
<dbReference type="AlphaFoldDB" id="A0A6L5BS79"/>
<feature type="transmembrane region" description="Helical" evidence="4">
    <location>
        <begin position="216"/>
        <end position="236"/>
    </location>
</feature>
<feature type="transmembrane region" description="Helical" evidence="4">
    <location>
        <begin position="161"/>
        <end position="184"/>
    </location>
</feature>
<gene>
    <name evidence="6" type="ORF">FX983_05411</name>
</gene>
<dbReference type="Gene3D" id="1.20.1250.20">
    <property type="entry name" value="MFS general substrate transporter like domains"/>
    <property type="match status" value="1"/>
</dbReference>
<dbReference type="InterPro" id="IPR052714">
    <property type="entry name" value="MFS_Exporter"/>
</dbReference>
<evidence type="ECO:0000256" key="2">
    <source>
        <dbReference type="ARBA" id="ARBA00022989"/>
    </source>
</evidence>
<feature type="transmembrane region" description="Helical" evidence="4">
    <location>
        <begin position="368"/>
        <end position="389"/>
    </location>
</feature>
<dbReference type="InterPro" id="IPR036259">
    <property type="entry name" value="MFS_trans_sf"/>
</dbReference>
<dbReference type="InterPro" id="IPR011701">
    <property type="entry name" value="MFS"/>
</dbReference>
<dbReference type="PANTHER" id="PTHR23531">
    <property type="entry name" value="QUINOLENE RESISTANCE PROTEIN NORA"/>
    <property type="match status" value="1"/>
</dbReference>
<feature type="transmembrane region" description="Helical" evidence="4">
    <location>
        <begin position="12"/>
        <end position="37"/>
    </location>
</feature>
<sequence>MSTAPPQVPSKLFGLFCLASYLLSLSYGSTFLLSLLIGSRGGNEHDAGSVISAAMLSTFAAVIVSGHLSDVLGAARSIALFGILLVAASLGFALTPGFGNLLLFFGLLLGLGWGVFYTLGPIIVASLVTPAQRAKYFALLSGSMMTGIGSGPLLGRAASALGYPVTAAFYLAALASLIGVLLFWRLDSQLKQAHTNSTAISRISWRATAQVLSSKALFPIIMVGLGGCVFGGLSSFQTSYAASRSLDYSLFFFGFMGAAISSRMLIASFVVKHDPFRASCLLSGLMMGSIMMFSFMVDSSFTYLLAAIMLGVGYGLTYSVINGLAANEAPSGTTAQALLLFSLSYFIGVFGFPLVAGKIIVEYGMATLLFTVLLIAALNWFITVGRLVWRKAIAKNLQQA</sequence>
<feature type="transmembrane region" description="Helical" evidence="4">
    <location>
        <begin position="337"/>
        <end position="356"/>
    </location>
</feature>
<dbReference type="RefSeq" id="WP_163913064.1">
    <property type="nucleotide sequence ID" value="NZ_JAAAXX010000002.1"/>
</dbReference>
<feature type="domain" description="Major facilitator superfamily (MFS) profile" evidence="5">
    <location>
        <begin position="12"/>
        <end position="388"/>
    </location>
</feature>
<accession>A0A6L5BS79</accession>
<feature type="transmembrane region" description="Helical" evidence="4">
    <location>
        <begin position="248"/>
        <end position="271"/>
    </location>
</feature>
<feature type="transmembrane region" description="Helical" evidence="4">
    <location>
        <begin position="49"/>
        <end position="66"/>
    </location>
</feature>
<dbReference type="Proteomes" id="UP000475265">
    <property type="component" value="Unassembled WGS sequence"/>
</dbReference>
<comment type="caution">
    <text evidence="6">The sequence shown here is derived from an EMBL/GenBank/DDBJ whole genome shotgun (WGS) entry which is preliminary data.</text>
</comment>
<name>A0A6L5BS79_9PSED</name>
<feature type="transmembrane region" description="Helical" evidence="4">
    <location>
        <begin position="278"/>
        <end position="297"/>
    </location>
</feature>
<dbReference type="GO" id="GO:0022857">
    <property type="term" value="F:transmembrane transporter activity"/>
    <property type="evidence" value="ECO:0007669"/>
    <property type="project" value="InterPro"/>
</dbReference>
<evidence type="ECO:0000313" key="7">
    <source>
        <dbReference type="Proteomes" id="UP000475265"/>
    </source>
</evidence>
<dbReference type="PROSITE" id="PS50850">
    <property type="entry name" value="MFS"/>
    <property type="match status" value="1"/>
</dbReference>
<feature type="transmembrane region" description="Helical" evidence="4">
    <location>
        <begin position="136"/>
        <end position="155"/>
    </location>
</feature>
<evidence type="ECO:0000256" key="1">
    <source>
        <dbReference type="ARBA" id="ARBA00022692"/>
    </source>
</evidence>
<dbReference type="Pfam" id="PF07690">
    <property type="entry name" value="MFS_1"/>
    <property type="match status" value="1"/>
</dbReference>
<evidence type="ECO:0000256" key="3">
    <source>
        <dbReference type="ARBA" id="ARBA00023136"/>
    </source>
</evidence>
<proteinExistence type="predicted"/>
<keyword evidence="1 4" id="KW-0812">Transmembrane</keyword>
<protein>
    <recommendedName>
        <fullName evidence="5">Major facilitator superfamily (MFS) profile domain-containing protein</fullName>
    </recommendedName>
</protein>
<organism evidence="6 7">
    <name type="scientific">Pseudomonas frederiksbergensis</name>
    <dbReference type="NCBI Taxonomy" id="104087"/>
    <lineage>
        <taxon>Bacteria</taxon>
        <taxon>Pseudomonadati</taxon>
        <taxon>Pseudomonadota</taxon>
        <taxon>Gammaproteobacteria</taxon>
        <taxon>Pseudomonadales</taxon>
        <taxon>Pseudomonadaceae</taxon>
        <taxon>Pseudomonas</taxon>
    </lineage>
</organism>
<keyword evidence="3 4" id="KW-0472">Membrane</keyword>
<reference evidence="6 7" key="1">
    <citation type="submission" date="2019-12" db="EMBL/GenBank/DDBJ databases">
        <title>Endophytic bacteria associated with Panax ginseng seedlings.</title>
        <authorList>
            <person name="Park J.M."/>
            <person name="Shin R."/>
            <person name="Jo S.H."/>
        </authorList>
    </citation>
    <scope>NUCLEOTIDE SEQUENCE [LARGE SCALE GENOMIC DNA]</scope>
    <source>
        <strain evidence="6 7">PgKB32</strain>
    </source>
</reference>